<keyword evidence="1" id="KW-0175">Coiled coil</keyword>
<feature type="compositionally biased region" description="Low complexity" evidence="2">
    <location>
        <begin position="259"/>
        <end position="281"/>
    </location>
</feature>
<keyword evidence="3" id="KW-0472">Membrane</keyword>
<proteinExistence type="predicted"/>
<reference evidence="4 5" key="1">
    <citation type="submission" date="2016-10" db="EMBL/GenBank/DDBJ databases">
        <authorList>
            <person name="Varghese N."/>
        </authorList>
    </citation>
    <scope>NUCLEOTIDE SEQUENCE [LARGE SCALE GENOMIC DNA]</scope>
    <source>
        <strain evidence="4 5">KA00225</strain>
    </source>
</reference>
<dbReference type="RefSeq" id="WP_103084442.1">
    <property type="nucleotide sequence ID" value="NZ_MNLH01000002.1"/>
</dbReference>
<evidence type="ECO:0000256" key="3">
    <source>
        <dbReference type="SAM" id="Phobius"/>
    </source>
</evidence>
<dbReference type="AlphaFoldDB" id="A0A2K1SVC0"/>
<organism evidence="4 5">
    <name type="scientific">Gardnerella vaginalis</name>
    <dbReference type="NCBI Taxonomy" id="2702"/>
    <lineage>
        <taxon>Bacteria</taxon>
        <taxon>Bacillati</taxon>
        <taxon>Actinomycetota</taxon>
        <taxon>Actinomycetes</taxon>
        <taxon>Bifidobacteriales</taxon>
        <taxon>Bifidobacteriaceae</taxon>
        <taxon>Gardnerella</taxon>
    </lineage>
</organism>
<dbReference type="Proteomes" id="UP000236146">
    <property type="component" value="Unassembled WGS sequence"/>
</dbReference>
<sequence>MANMDKNQIIKQETEITRLDAISGRGDQKPGSKKKRKLIIIATAVVVVIALLVASMLGVKSLRDSKTQACIQANSAYAKAWAQYEKTRQDADETAKTVTSVEQVANAKTYTTFTAQHAKSKKVSKAQSLNCAISYTQAFNATMSSLDKTTAQLNKTTKALKNSVVQVTKSKNVKDLENAKNMVKAKLDEMNNLLSSSDGQVADNATRDNLQNQINTLTAALNDKKATVESLTKALEPVQGAIDSVNASIQAKQQADAAAAPAAQAAPQARSQSAARTSSGAPRSSTRGGSSYSAPAQNKNSGAVDWDKYLADGKAYNELHRTPNQCRYIYRCGTGWNTDGTPDGDGDVTNSK</sequence>
<comment type="caution">
    <text evidence="4">The sequence shown here is derived from an EMBL/GenBank/DDBJ whole genome shotgun (WGS) entry which is preliminary data.</text>
</comment>
<accession>A0A2K1SVC0</accession>
<keyword evidence="3" id="KW-0812">Transmembrane</keyword>
<gene>
    <name evidence="4" type="ORF">BFS05_02460</name>
</gene>
<feature type="coiled-coil region" evidence="1">
    <location>
        <begin position="173"/>
        <end position="234"/>
    </location>
</feature>
<protein>
    <recommendedName>
        <fullName evidence="6">Colicin transporter</fullName>
    </recommendedName>
</protein>
<evidence type="ECO:0000313" key="5">
    <source>
        <dbReference type="Proteomes" id="UP000236146"/>
    </source>
</evidence>
<evidence type="ECO:0008006" key="6">
    <source>
        <dbReference type="Google" id="ProtNLM"/>
    </source>
</evidence>
<keyword evidence="3" id="KW-1133">Transmembrane helix</keyword>
<feature type="transmembrane region" description="Helical" evidence="3">
    <location>
        <begin position="38"/>
        <end position="59"/>
    </location>
</feature>
<evidence type="ECO:0000256" key="2">
    <source>
        <dbReference type="SAM" id="MobiDB-lite"/>
    </source>
</evidence>
<dbReference type="EMBL" id="MNLH01000002">
    <property type="protein sequence ID" value="PNS43456.1"/>
    <property type="molecule type" value="Genomic_DNA"/>
</dbReference>
<evidence type="ECO:0000256" key="1">
    <source>
        <dbReference type="SAM" id="Coils"/>
    </source>
</evidence>
<evidence type="ECO:0000313" key="4">
    <source>
        <dbReference type="EMBL" id="PNS43456.1"/>
    </source>
</evidence>
<feature type="compositionally biased region" description="Polar residues" evidence="2">
    <location>
        <begin position="282"/>
        <end position="301"/>
    </location>
</feature>
<name>A0A2K1SVC0_GARVA</name>
<dbReference type="OrthoDB" id="3243261at2"/>
<feature type="region of interest" description="Disordered" evidence="2">
    <location>
        <begin position="259"/>
        <end position="301"/>
    </location>
</feature>